<proteinExistence type="inferred from homology"/>
<dbReference type="AlphaFoldDB" id="A0A956ND13"/>
<evidence type="ECO:0000256" key="1">
    <source>
        <dbReference type="ARBA" id="ARBA00004496"/>
    </source>
</evidence>
<organism evidence="8 9">
    <name type="scientific">Eiseniibacteriota bacterium</name>
    <dbReference type="NCBI Taxonomy" id="2212470"/>
    <lineage>
        <taxon>Bacteria</taxon>
        <taxon>Candidatus Eiseniibacteriota</taxon>
    </lineage>
</organism>
<comment type="caution">
    <text evidence="8">The sequence shown here is derived from an EMBL/GenBank/DDBJ whole genome shotgun (WGS) entry which is preliminary data.</text>
</comment>
<evidence type="ECO:0000256" key="4">
    <source>
        <dbReference type="ARBA" id="ARBA00022741"/>
    </source>
</evidence>
<dbReference type="Pfam" id="PF05157">
    <property type="entry name" value="MshEN"/>
    <property type="match status" value="1"/>
</dbReference>
<dbReference type="GO" id="GO:0005886">
    <property type="term" value="C:plasma membrane"/>
    <property type="evidence" value="ECO:0007669"/>
    <property type="project" value="TreeGrafter"/>
</dbReference>
<evidence type="ECO:0000313" key="9">
    <source>
        <dbReference type="Proteomes" id="UP000739538"/>
    </source>
</evidence>
<evidence type="ECO:0000256" key="2">
    <source>
        <dbReference type="ARBA" id="ARBA00006611"/>
    </source>
</evidence>
<keyword evidence="3" id="KW-0963">Cytoplasm</keyword>
<evidence type="ECO:0000313" key="8">
    <source>
        <dbReference type="EMBL" id="MCA9757015.1"/>
    </source>
</evidence>
<dbReference type="Gene3D" id="3.30.300.160">
    <property type="entry name" value="Type II secretion system, protein E, N-terminal domain"/>
    <property type="match status" value="1"/>
</dbReference>
<dbReference type="Gene3D" id="1.10.40.70">
    <property type="match status" value="1"/>
</dbReference>
<dbReference type="CDD" id="cd01129">
    <property type="entry name" value="PulE-GspE-like"/>
    <property type="match status" value="1"/>
</dbReference>
<dbReference type="PANTHER" id="PTHR30258">
    <property type="entry name" value="TYPE II SECRETION SYSTEM PROTEIN GSPE-RELATED"/>
    <property type="match status" value="1"/>
</dbReference>
<evidence type="ECO:0000256" key="3">
    <source>
        <dbReference type="ARBA" id="ARBA00022490"/>
    </source>
</evidence>
<evidence type="ECO:0000256" key="5">
    <source>
        <dbReference type="ARBA" id="ARBA00022840"/>
    </source>
</evidence>
<dbReference type="NCBIfam" id="TIGR02538">
    <property type="entry name" value="type_IV_pilB"/>
    <property type="match status" value="1"/>
</dbReference>
<evidence type="ECO:0000259" key="7">
    <source>
        <dbReference type="Pfam" id="PF05157"/>
    </source>
</evidence>
<accession>A0A956ND13</accession>
<evidence type="ECO:0000259" key="6">
    <source>
        <dbReference type="Pfam" id="PF00437"/>
    </source>
</evidence>
<dbReference type="FunFam" id="3.40.50.300:FF:000398">
    <property type="entry name" value="Type IV pilus assembly ATPase PilB"/>
    <property type="match status" value="1"/>
</dbReference>
<dbReference type="GO" id="GO:0005524">
    <property type="term" value="F:ATP binding"/>
    <property type="evidence" value="ECO:0007669"/>
    <property type="project" value="UniProtKB-KW"/>
</dbReference>
<sequence length="566" mass="62807">MQQKVDVGLKLVQAGLINEEDLRRAREVEKDDGSLVTVTLIKLGAITQGQLLTFLSEVYETPGVDLDEVEVDQSVSKLLPPEVASKFQVVPIRRTGRHLEVAMSNPANFFAIDDIKFITGHEVRVRVATEGQIKATLDKLYDSTETMQDVLEGIEEDLEVVEVTEEESDSSSTEEAPVVKFVNSLIAEAVRRGASDIHIEPFERKLRVRFRIDGTLYEMMSPPVKMRSAITSRLKIMAELDIAERRVPQDGRIKIRLAKKTIDLRVSTLPTIFGEKIVMRILDKSNLALDLTKLGFEQTALDGFIRAIESPYGMVLVTGPTGSGKTTTLYSALSRINTMDTNIMTAEDPVEYNLEGINQVNVNNQVGLNFAAALKAFLRQDPNIVMVGEIRDKDTGAIAIKAALTGHLVLSTLHTNDAPSTINRMVDMGIEPFLVASSTNLILAQRLVRRLCQKCREPIELSPETLHELELKPERLQGHTVYGPKGCYECNNTGYKGRQGIYEVMPLSPGIKELVLEHRPTSEIKVRAVKDGMLTLRMDALEKFLKGITSVAEVMKESAPDKLDAV</sequence>
<dbReference type="InterPro" id="IPR037257">
    <property type="entry name" value="T2SS_E_N_sf"/>
</dbReference>
<feature type="domain" description="Bacterial type II secretion system protein E" evidence="6">
    <location>
        <begin position="173"/>
        <end position="555"/>
    </location>
</feature>
<gene>
    <name evidence="8" type="primary">pilB</name>
    <name evidence="8" type="ORF">KDA27_14515</name>
</gene>
<keyword evidence="5" id="KW-0067">ATP-binding</keyword>
<dbReference type="PANTHER" id="PTHR30258:SF1">
    <property type="entry name" value="PROTEIN TRANSPORT PROTEIN HOFB HOMOLOG"/>
    <property type="match status" value="1"/>
</dbReference>
<dbReference type="Proteomes" id="UP000739538">
    <property type="component" value="Unassembled WGS sequence"/>
</dbReference>
<protein>
    <submittedName>
        <fullName evidence="8">Type IV-A pilus assembly ATPase PilB</fullName>
    </submittedName>
</protein>
<comment type="subcellular location">
    <subcellularLocation>
        <location evidence="1">Cytoplasm</location>
    </subcellularLocation>
</comment>
<feature type="domain" description="Type II secretion system protein GspE N-terminal" evidence="7">
    <location>
        <begin position="59"/>
        <end position="146"/>
    </location>
</feature>
<keyword evidence="4" id="KW-0547">Nucleotide-binding</keyword>
<dbReference type="FunFam" id="3.30.300.160:FF:000002">
    <property type="entry name" value="Type II secretion system protein E"/>
    <property type="match status" value="1"/>
</dbReference>
<dbReference type="FunFam" id="3.30.450.90:FF:000001">
    <property type="entry name" value="Type II secretion system ATPase GspE"/>
    <property type="match status" value="1"/>
</dbReference>
<dbReference type="InterPro" id="IPR007831">
    <property type="entry name" value="T2SS_GspE_N"/>
</dbReference>
<name>A0A956ND13_UNCEI</name>
<dbReference type="SUPFAM" id="SSF52540">
    <property type="entry name" value="P-loop containing nucleoside triphosphate hydrolases"/>
    <property type="match status" value="1"/>
</dbReference>
<dbReference type="Pfam" id="PF00437">
    <property type="entry name" value="T2SSE"/>
    <property type="match status" value="1"/>
</dbReference>
<dbReference type="InterPro" id="IPR001482">
    <property type="entry name" value="T2SS/T4SS_dom"/>
</dbReference>
<reference evidence="8" key="1">
    <citation type="submission" date="2020-04" db="EMBL/GenBank/DDBJ databases">
        <authorList>
            <person name="Zhang T."/>
        </authorList>
    </citation>
    <scope>NUCLEOTIDE SEQUENCE</scope>
    <source>
        <strain evidence="8">HKST-UBA02</strain>
    </source>
</reference>
<dbReference type="GO" id="GO:0009297">
    <property type="term" value="P:pilus assembly"/>
    <property type="evidence" value="ECO:0007669"/>
    <property type="project" value="InterPro"/>
</dbReference>
<dbReference type="SUPFAM" id="SSF160246">
    <property type="entry name" value="EspE N-terminal domain-like"/>
    <property type="match status" value="1"/>
</dbReference>
<dbReference type="GO" id="GO:0016887">
    <property type="term" value="F:ATP hydrolysis activity"/>
    <property type="evidence" value="ECO:0007669"/>
    <property type="project" value="InterPro"/>
</dbReference>
<dbReference type="GO" id="GO:0005737">
    <property type="term" value="C:cytoplasm"/>
    <property type="evidence" value="ECO:0007669"/>
    <property type="project" value="UniProtKB-SubCell"/>
</dbReference>
<reference evidence="8" key="2">
    <citation type="journal article" date="2021" name="Microbiome">
        <title>Successional dynamics and alternative stable states in a saline activated sludge microbial community over 9 years.</title>
        <authorList>
            <person name="Wang Y."/>
            <person name="Ye J."/>
            <person name="Ju F."/>
            <person name="Liu L."/>
            <person name="Boyd J.A."/>
            <person name="Deng Y."/>
            <person name="Parks D.H."/>
            <person name="Jiang X."/>
            <person name="Yin X."/>
            <person name="Woodcroft B.J."/>
            <person name="Tyson G.W."/>
            <person name="Hugenholtz P."/>
            <person name="Polz M.F."/>
            <person name="Zhang T."/>
        </authorList>
    </citation>
    <scope>NUCLEOTIDE SEQUENCE</scope>
    <source>
        <strain evidence="8">HKST-UBA02</strain>
    </source>
</reference>
<dbReference type="InterPro" id="IPR013374">
    <property type="entry name" value="ATPase_typ4_pilus-assembl_PilB"/>
</dbReference>
<comment type="similarity">
    <text evidence="2">Belongs to the GSP E family.</text>
</comment>
<dbReference type="InterPro" id="IPR027417">
    <property type="entry name" value="P-loop_NTPase"/>
</dbReference>
<dbReference type="Gene3D" id="3.40.50.300">
    <property type="entry name" value="P-loop containing nucleotide triphosphate hydrolases"/>
    <property type="match status" value="1"/>
</dbReference>
<dbReference type="Gene3D" id="3.30.450.90">
    <property type="match status" value="1"/>
</dbReference>
<dbReference type="EMBL" id="JAGQHS010000077">
    <property type="protein sequence ID" value="MCA9757015.1"/>
    <property type="molecule type" value="Genomic_DNA"/>
</dbReference>